<dbReference type="Proteomes" id="UP001569963">
    <property type="component" value="Unassembled WGS sequence"/>
</dbReference>
<sequence>MGDIGWLGRTALVTVATVVAAGGVTAALLATTGSSGPTEAVVERRAGARVLPGNTSAQFALVRACMVGDPLITVPVTDDPATVGRLTGPGTMVSDFRVLAESVRDSRGRTVLLGSGTAYRLCRLDRSGRPATDDRAPNQSARVWGVPLTTVPDHVIYDDTGSGTLRFDAPGSRTGWEFHVAGRVVPGGTRITFTAPDGRSAEAPVSGRFFVLRRSGGGADGPAPGGAMASVTVRLYNGDQVVKEYSGQVEAAVLA</sequence>
<organism evidence="1 2">
    <name type="scientific">Actinomadura monticuli</name>
    <dbReference type="NCBI Taxonomy" id="3097367"/>
    <lineage>
        <taxon>Bacteria</taxon>
        <taxon>Bacillati</taxon>
        <taxon>Actinomycetota</taxon>
        <taxon>Actinomycetes</taxon>
        <taxon>Streptosporangiales</taxon>
        <taxon>Thermomonosporaceae</taxon>
        <taxon>Actinomadura</taxon>
    </lineage>
</organism>
<reference evidence="1 2" key="1">
    <citation type="submission" date="2023-11" db="EMBL/GenBank/DDBJ databases">
        <title>Actinomadura monticuli sp. nov., isolated from volcanic ash.</title>
        <authorList>
            <person name="Lee S.D."/>
            <person name="Yang H."/>
            <person name="Kim I.S."/>
        </authorList>
    </citation>
    <scope>NUCLEOTIDE SEQUENCE [LARGE SCALE GENOMIC DNA]</scope>
    <source>
        <strain evidence="1 2">DLS-62</strain>
    </source>
</reference>
<accession>A0ABV4QB23</accession>
<gene>
    <name evidence="1" type="ORF">SM611_15725</name>
</gene>
<proteinExistence type="predicted"/>
<evidence type="ECO:0000313" key="2">
    <source>
        <dbReference type="Proteomes" id="UP001569963"/>
    </source>
</evidence>
<name>A0ABV4QB23_9ACTN</name>
<dbReference type="RefSeq" id="WP_371950282.1">
    <property type="nucleotide sequence ID" value="NZ_JAXCEI010000006.1"/>
</dbReference>
<keyword evidence="2" id="KW-1185">Reference proteome</keyword>
<protein>
    <submittedName>
        <fullName evidence="1">Uncharacterized protein</fullName>
    </submittedName>
</protein>
<dbReference type="EMBL" id="JAXCEI010000006">
    <property type="protein sequence ID" value="MFA1540377.1"/>
    <property type="molecule type" value="Genomic_DNA"/>
</dbReference>
<comment type="caution">
    <text evidence="1">The sequence shown here is derived from an EMBL/GenBank/DDBJ whole genome shotgun (WGS) entry which is preliminary data.</text>
</comment>
<evidence type="ECO:0000313" key="1">
    <source>
        <dbReference type="EMBL" id="MFA1540377.1"/>
    </source>
</evidence>